<dbReference type="EMBL" id="BK013632">
    <property type="protein sequence ID" value="DAD50808.1"/>
    <property type="molecule type" value="Genomic_RNA"/>
</dbReference>
<evidence type="ECO:0000313" key="1">
    <source>
        <dbReference type="EMBL" id="DAD50808.1"/>
    </source>
</evidence>
<proteinExistence type="predicted"/>
<dbReference type="KEGG" id="vg:80401209"/>
<evidence type="ECO:0000313" key="2">
    <source>
        <dbReference type="Proteomes" id="UP000680488"/>
    </source>
</evidence>
<dbReference type="GeneID" id="80401209"/>
<keyword evidence="2" id="KW-1185">Reference proteome</keyword>
<dbReference type="Proteomes" id="UP000680488">
    <property type="component" value="Segment"/>
</dbReference>
<protein>
    <submittedName>
        <fullName evidence="1">Maturation protein</fullName>
    </submittedName>
</protein>
<gene>
    <name evidence="1" type="primary">SRR5466369_2_1</name>
</gene>
<name>A0A8S5KZR8_9VIRU</name>
<reference evidence="1" key="1">
    <citation type="submission" date="2020-09" db="EMBL/GenBank/DDBJ databases">
        <title>Leviviricetes taxonomy.</title>
        <authorList>
            <person name="Stockdale S.R."/>
            <person name="Callanan J."/>
            <person name="Adriaenssens E.M."/>
            <person name="Kuhn J.H."/>
            <person name="Rumnieks J."/>
            <person name="Shkoporov A."/>
            <person name="Draper L.A."/>
            <person name="Ross P."/>
            <person name="Hill C."/>
        </authorList>
    </citation>
    <scope>NUCLEOTIDE SEQUENCE</scope>
</reference>
<sequence>MPYFREYFKDRSFTQFSSVASVNDIPVIQESTVVDSFRSRPHRNAVISKEIPDSTADPYAYFLDNMSKSKYRKLLRERNLPEQGEPDRGHSFSLSKFSLHGSMIDITRVTKSFGFPEGTSWFNDQFLRPSGTPSGQHSWLTPAPLPNGGALLTFAQNAYAKVAPTSVVFDAAQFLGELREGLPRLVPDLLKSGANVFKKAGSDYLNVEFGWKPFINDLIKAGEALSNATHALKGTNQRVHRRYGTPPSYTIDAEINSGPISMGHGHRGISTRFPEFDDGSAVGGTALTGATVSHALRTTERSRWFEGEFTSFMKLGFDPSNYFDRLDALVNVKLTPDVLWELAPWSWLIDWGLQIGDTIKANELAANDRLVMHYGYAMETTRSRDLVSVDMSACLRSKPATSSYTYYPGLDKSATYVSETVYKRRLRANPYGFRIGGLQGLSASQVAILGALGLTKSGR</sequence>
<accession>A0A8S5KZR8</accession>
<organism evidence="1 2">
    <name type="scientific">ssRNA phage SRR5466369_2</name>
    <dbReference type="NCBI Taxonomy" id="2786405"/>
    <lineage>
        <taxon>Viruses</taxon>
        <taxon>Riboviria</taxon>
        <taxon>Orthornavirae</taxon>
        <taxon>Lenarviricota</taxon>
        <taxon>Leviviricetes</taxon>
        <taxon>Timlovirales</taxon>
        <taxon>Steitzviridae</taxon>
        <taxon>Gihfavirus</taxon>
        <taxon>Gihfavirus pelohabitans</taxon>
    </lineage>
</organism>
<dbReference type="RefSeq" id="YP_010771506.1">
    <property type="nucleotide sequence ID" value="NC_074583.1"/>
</dbReference>